<feature type="domain" description="Mechanosensitive ion channel protein Msy1/2-like transmembrane" evidence="4">
    <location>
        <begin position="149"/>
        <end position="315"/>
    </location>
</feature>
<keyword evidence="2" id="KW-1133">Transmembrane helix</keyword>
<protein>
    <recommendedName>
        <fullName evidence="7">EF-hand domain-containing protein</fullName>
    </recommendedName>
</protein>
<feature type="compositionally biased region" description="Polar residues" evidence="1">
    <location>
        <begin position="791"/>
        <end position="806"/>
    </location>
</feature>
<dbReference type="EMBL" id="QZAR01000256">
    <property type="protein sequence ID" value="THW83835.1"/>
    <property type="molecule type" value="Genomic_DNA"/>
</dbReference>
<feature type="compositionally biased region" description="Polar residues" evidence="1">
    <location>
        <begin position="100"/>
        <end position="119"/>
    </location>
</feature>
<keyword evidence="2" id="KW-0812">Transmembrane</keyword>
<feature type="region of interest" description="Disordered" evidence="1">
    <location>
        <begin position="740"/>
        <end position="811"/>
    </location>
</feature>
<feature type="region of interest" description="Disordered" evidence="1">
    <location>
        <begin position="836"/>
        <end position="857"/>
    </location>
</feature>
<dbReference type="Pfam" id="PF00924">
    <property type="entry name" value="MS_channel_2nd"/>
    <property type="match status" value="1"/>
</dbReference>
<evidence type="ECO:0000313" key="5">
    <source>
        <dbReference type="EMBL" id="THW83835.1"/>
    </source>
</evidence>
<feature type="compositionally biased region" description="Basic and acidic residues" evidence="1">
    <location>
        <begin position="685"/>
        <end position="707"/>
    </location>
</feature>
<dbReference type="GO" id="GO:0005262">
    <property type="term" value="F:calcium channel activity"/>
    <property type="evidence" value="ECO:0007669"/>
    <property type="project" value="TreeGrafter"/>
</dbReference>
<feature type="transmembrane region" description="Helical" evidence="2">
    <location>
        <begin position="289"/>
        <end position="308"/>
    </location>
</feature>
<gene>
    <name evidence="5" type="ORF">D6D15_09305</name>
</gene>
<accession>A0A4S9AUM6</accession>
<dbReference type="GO" id="GO:0016020">
    <property type="term" value="C:membrane"/>
    <property type="evidence" value="ECO:0007669"/>
    <property type="project" value="InterPro"/>
</dbReference>
<evidence type="ECO:0000256" key="1">
    <source>
        <dbReference type="SAM" id="MobiDB-lite"/>
    </source>
</evidence>
<evidence type="ECO:0000259" key="4">
    <source>
        <dbReference type="Pfam" id="PF25886"/>
    </source>
</evidence>
<proteinExistence type="predicted"/>
<feature type="region of interest" description="Disordered" evidence="1">
    <location>
        <begin position="872"/>
        <end position="914"/>
    </location>
</feature>
<evidence type="ECO:0000313" key="6">
    <source>
        <dbReference type="Proteomes" id="UP000304928"/>
    </source>
</evidence>
<dbReference type="Pfam" id="PF25886">
    <property type="entry name" value="Msy1"/>
    <property type="match status" value="1"/>
</dbReference>
<feature type="transmembrane region" description="Helical" evidence="2">
    <location>
        <begin position="192"/>
        <end position="209"/>
    </location>
</feature>
<feature type="transmembrane region" description="Helical" evidence="2">
    <location>
        <begin position="248"/>
        <end position="268"/>
    </location>
</feature>
<evidence type="ECO:0000259" key="3">
    <source>
        <dbReference type="Pfam" id="PF00924"/>
    </source>
</evidence>
<organism evidence="5 6">
    <name type="scientific">Aureobasidium pullulans</name>
    <name type="common">Black yeast</name>
    <name type="synonym">Pullularia pullulans</name>
    <dbReference type="NCBI Taxonomy" id="5580"/>
    <lineage>
        <taxon>Eukaryota</taxon>
        <taxon>Fungi</taxon>
        <taxon>Dikarya</taxon>
        <taxon>Ascomycota</taxon>
        <taxon>Pezizomycotina</taxon>
        <taxon>Dothideomycetes</taxon>
        <taxon>Dothideomycetidae</taxon>
        <taxon>Dothideales</taxon>
        <taxon>Saccotheciaceae</taxon>
        <taxon>Aureobasidium</taxon>
    </lineage>
</organism>
<comment type="caution">
    <text evidence="5">The sequence shown here is derived from an EMBL/GenBank/DDBJ whole genome shotgun (WGS) entry which is preliminary data.</text>
</comment>
<feature type="region of interest" description="Disordered" evidence="1">
    <location>
        <begin position="685"/>
        <end position="725"/>
    </location>
</feature>
<dbReference type="AlphaFoldDB" id="A0A4S9AUM6"/>
<dbReference type="InterPro" id="IPR058650">
    <property type="entry name" value="Msy1/2-like"/>
</dbReference>
<dbReference type="PANTHER" id="PTHR31323">
    <property type="entry name" value="MECHANOSENSITIVE ION CHANNEL PROTEIN MSY2"/>
    <property type="match status" value="1"/>
</dbReference>
<dbReference type="InterPro" id="IPR010920">
    <property type="entry name" value="LSM_dom_sf"/>
</dbReference>
<dbReference type="PANTHER" id="PTHR31323:SF14">
    <property type="entry name" value="MECHANOSENSITIVE ION CHANNEL PROTEIN MSY2"/>
    <property type="match status" value="1"/>
</dbReference>
<dbReference type="GO" id="GO:0006874">
    <property type="term" value="P:intracellular calcium ion homeostasis"/>
    <property type="evidence" value="ECO:0007669"/>
    <property type="project" value="TreeGrafter"/>
</dbReference>
<keyword evidence="2" id="KW-0472">Membrane</keyword>
<name>A0A4S9AUM6_AURPU</name>
<feature type="transmembrane region" description="Helical" evidence="2">
    <location>
        <begin position="216"/>
        <end position="236"/>
    </location>
</feature>
<evidence type="ECO:0008006" key="7">
    <source>
        <dbReference type="Google" id="ProtNLM"/>
    </source>
</evidence>
<feature type="domain" description="Mechanosensitive ion channel MscS" evidence="3">
    <location>
        <begin position="496"/>
        <end position="560"/>
    </location>
</feature>
<feature type="transmembrane region" description="Helical" evidence="2">
    <location>
        <begin position="165"/>
        <end position="186"/>
    </location>
</feature>
<dbReference type="InterPro" id="IPR006685">
    <property type="entry name" value="MscS_channel_2nd"/>
</dbReference>
<dbReference type="SUPFAM" id="SSF50182">
    <property type="entry name" value="Sm-like ribonucleoproteins"/>
    <property type="match status" value="1"/>
</dbReference>
<feature type="compositionally biased region" description="Basic and acidic residues" evidence="1">
    <location>
        <begin position="760"/>
        <end position="776"/>
    </location>
</feature>
<feature type="region of interest" description="Disordered" evidence="1">
    <location>
        <begin position="38"/>
        <end position="140"/>
    </location>
</feature>
<evidence type="ECO:0000256" key="2">
    <source>
        <dbReference type="SAM" id="Phobius"/>
    </source>
</evidence>
<reference evidence="5 6" key="1">
    <citation type="submission" date="2018-10" db="EMBL/GenBank/DDBJ databases">
        <title>Fifty Aureobasidium pullulans genomes reveal a recombining polyextremotolerant generalist.</title>
        <authorList>
            <person name="Gostincar C."/>
            <person name="Turk M."/>
            <person name="Zajc J."/>
            <person name="Gunde-Cimerman N."/>
        </authorList>
    </citation>
    <scope>NUCLEOTIDE SEQUENCE [LARGE SCALE GENOMIC DNA]</scope>
    <source>
        <strain evidence="5 6">EXF-10507</strain>
    </source>
</reference>
<dbReference type="Proteomes" id="UP000304928">
    <property type="component" value="Unassembled WGS sequence"/>
</dbReference>
<sequence>MDRSWLDIRQIAKAHDSLLVRRVTVQQELGTRGEEWYKSNISPTRPEAHSEFDMSLRGSNSHRLSRQGFSPIPHENMNNGDATIDIPLQEVHSTQHRSDSSTPFANQGDNLSKTTSRQPPRTIGGRRARRAGNNESVGYDGEEDTLNRMGRIYNKILNFSIITRYFVYVSPLALCIAIPIIVGATAAPHAKIGGVPIVWFFTWIEIVWLSLWGSKIVAHFLPFVFQFVAGVVSSGTRKYALIIKALEIPLSLAGWAITSLATFIPLMTRNPYGRAHNQAMTHWMKIMNQILAACLIGTLVLLVEKFFIQLISINYHRKQFNARIKDSKRNVFLLGLLYDASRALFPAYEVFAEEDYMIADQLNLSMLGGKNANHKRSGSVTPFRLLQNVGRFGDQVTSAFGNVAQEITGKQVFNPNSAHSIVTGALEKRRTSEALARRLWMSFVMEGKEALFEDDIIEVLGDNRREEAEEAFIMLDKDCNGDISLDEAVQQEVLGSCIFLFVKHPYDIGDRVDIGSDHLAVDHISLLFTVFRRISGTEVGKCVQIPNNVLNGLWIENVSRSKLMKEQLTLDVSFDTTFEDIQLLKNELINFVSDKDNSRDFLPEIDVEVLGTSDMSKLQLRVEVRHKGNFANETQRAARRSKFMCALVQSIRRVPINGPGGGGDALGGPANPTYSVSVSDGYATEAREASADTKDKARLVPNKKVEEALSPSQTRSKSTGTGPLGLSAKEAAIVDHLHSQAPGLDTTRDEPWMENGSSTLDERSNSDRAQDIEEVRGLLQRENTKGKRRPSQATRSQQPGVPTITESMPPPVAYTGYAQTAEASLDVDDYEQYRTQAQGGQGQGLNLTIPNTGPALPTSPSAYVQGSNYVNINRTTSGRQPSGQNVEMRQMGRSPSNPYRQQSTRRTSNPYDSD</sequence>
<feature type="compositionally biased region" description="Polar residues" evidence="1">
    <location>
        <begin position="710"/>
        <end position="721"/>
    </location>
</feature>